<dbReference type="Gene3D" id="3.20.20.70">
    <property type="entry name" value="Aldolase class I"/>
    <property type="match status" value="1"/>
</dbReference>
<accession>A0A9D2TDB2</accession>
<dbReference type="GO" id="GO:0005737">
    <property type="term" value="C:cytoplasm"/>
    <property type="evidence" value="ECO:0007669"/>
    <property type="project" value="UniProtKB-SubCell"/>
</dbReference>
<dbReference type="PIRSF" id="PIRSF000371">
    <property type="entry name" value="PFL_act_enz"/>
    <property type="match status" value="1"/>
</dbReference>
<evidence type="ECO:0000256" key="5">
    <source>
        <dbReference type="ARBA" id="ARBA00022691"/>
    </source>
</evidence>
<evidence type="ECO:0000256" key="1">
    <source>
        <dbReference type="ARBA" id="ARBA00003141"/>
    </source>
</evidence>
<comment type="caution">
    <text evidence="12">The sequence shown here is derived from an EMBL/GenBank/DDBJ whole genome shotgun (WGS) entry which is preliminary data.</text>
</comment>
<evidence type="ECO:0000256" key="2">
    <source>
        <dbReference type="ARBA" id="ARBA00009777"/>
    </source>
</evidence>
<dbReference type="GO" id="GO:0043365">
    <property type="term" value="F:[formate-C-acetyltransferase]-activating enzyme activity"/>
    <property type="evidence" value="ECO:0007669"/>
    <property type="project" value="UniProtKB-UniRule"/>
</dbReference>
<dbReference type="PROSITE" id="PS01087">
    <property type="entry name" value="RADICAL_ACTIVATING"/>
    <property type="match status" value="1"/>
</dbReference>
<keyword evidence="9 10" id="KW-0411">Iron-sulfur</keyword>
<sequence>MKSSPGPSTTECNPSGFIHSIESFGTVDGPGIRLVVFFQGCPMRCLYCHNPDTWAPKKGTLMTVHEILAQYEKNQNFYKNGGITATGGEPLLQLDFLTELFEQAQKRGIHTCLDTSGILFRREKAADYKRMFASVSLILLDLKHSDPAGHRQLTGQEQDSVLAFLDYTQECKVPVIIRHVIVKSFTDGDQELDEIGKILASHSNIRGLEVLPYHGMGEKKYEELGMTYPLKGMPDLPKEEAAKARQKILSSMQKYRKLLST</sequence>
<gene>
    <name evidence="12" type="primary">pflA</name>
    <name evidence="12" type="ORF">H9753_11905</name>
</gene>
<evidence type="ECO:0000256" key="3">
    <source>
        <dbReference type="ARBA" id="ARBA00021356"/>
    </source>
</evidence>
<dbReference type="InterPro" id="IPR001989">
    <property type="entry name" value="Radical_activat_CS"/>
</dbReference>
<feature type="domain" description="Radical SAM core" evidence="11">
    <location>
        <begin position="27"/>
        <end position="259"/>
    </location>
</feature>
<keyword evidence="6 10" id="KW-0479">Metal-binding</keyword>
<comment type="catalytic activity">
    <reaction evidence="10">
        <text>glycyl-[formate C-acetyltransferase] + reduced [flavodoxin] + S-adenosyl-L-methionine = glycin-2-yl radical-[formate C-acetyltransferase] + semiquinone [flavodoxin] + 5'-deoxyadenosine + L-methionine + H(+)</text>
        <dbReference type="Rhea" id="RHEA:19225"/>
        <dbReference type="Rhea" id="RHEA-COMP:10622"/>
        <dbReference type="Rhea" id="RHEA-COMP:12190"/>
        <dbReference type="Rhea" id="RHEA-COMP:12191"/>
        <dbReference type="Rhea" id="RHEA-COMP:14480"/>
        <dbReference type="ChEBI" id="CHEBI:15378"/>
        <dbReference type="ChEBI" id="CHEBI:17319"/>
        <dbReference type="ChEBI" id="CHEBI:29947"/>
        <dbReference type="ChEBI" id="CHEBI:32722"/>
        <dbReference type="ChEBI" id="CHEBI:57618"/>
        <dbReference type="ChEBI" id="CHEBI:57844"/>
        <dbReference type="ChEBI" id="CHEBI:59789"/>
        <dbReference type="ChEBI" id="CHEBI:140311"/>
        <dbReference type="EC" id="1.97.1.4"/>
    </reaction>
</comment>
<dbReference type="NCBIfam" id="TIGR02493">
    <property type="entry name" value="PFLA"/>
    <property type="match status" value="1"/>
</dbReference>
<evidence type="ECO:0000259" key="11">
    <source>
        <dbReference type="PROSITE" id="PS51918"/>
    </source>
</evidence>
<dbReference type="SFLD" id="SFLDG01067">
    <property type="entry name" value="SPASM/twitch_domain_containing"/>
    <property type="match status" value="1"/>
</dbReference>
<comment type="similarity">
    <text evidence="2 10">Belongs to the organic radical-activating enzymes family.</text>
</comment>
<dbReference type="EC" id="1.97.1.4" evidence="10"/>
<dbReference type="PANTHER" id="PTHR30352:SF5">
    <property type="entry name" value="PYRUVATE FORMATE-LYASE 1-ACTIVATING ENZYME"/>
    <property type="match status" value="1"/>
</dbReference>
<dbReference type="GO" id="GO:0016829">
    <property type="term" value="F:lyase activity"/>
    <property type="evidence" value="ECO:0007669"/>
    <property type="project" value="UniProtKB-KW"/>
</dbReference>
<dbReference type="InterPro" id="IPR013785">
    <property type="entry name" value="Aldolase_TIM"/>
</dbReference>
<evidence type="ECO:0000256" key="8">
    <source>
        <dbReference type="ARBA" id="ARBA00023004"/>
    </source>
</evidence>
<keyword evidence="5 10" id="KW-0949">S-adenosyl-L-methionine</keyword>
<evidence type="ECO:0000256" key="10">
    <source>
        <dbReference type="RuleBase" id="RU362053"/>
    </source>
</evidence>
<proteinExistence type="inferred from homology"/>
<dbReference type="Pfam" id="PF04055">
    <property type="entry name" value="Radical_SAM"/>
    <property type="match status" value="1"/>
</dbReference>
<keyword evidence="8 10" id="KW-0408">Iron</keyword>
<keyword evidence="4 10" id="KW-0004">4Fe-4S</keyword>
<keyword evidence="12" id="KW-0456">Lyase</keyword>
<dbReference type="InterPro" id="IPR007197">
    <property type="entry name" value="rSAM"/>
</dbReference>
<dbReference type="Proteomes" id="UP000823886">
    <property type="component" value="Unassembled WGS sequence"/>
</dbReference>
<dbReference type="SFLD" id="SFLDG01066">
    <property type="entry name" value="organic_radical-activating_enz"/>
    <property type="match status" value="1"/>
</dbReference>
<dbReference type="InterPro" id="IPR034457">
    <property type="entry name" value="Organic_radical-activating"/>
</dbReference>
<dbReference type="PROSITE" id="PS51918">
    <property type="entry name" value="RADICAL_SAM"/>
    <property type="match status" value="1"/>
</dbReference>
<evidence type="ECO:0000256" key="7">
    <source>
        <dbReference type="ARBA" id="ARBA00023002"/>
    </source>
</evidence>
<dbReference type="SFLD" id="SFLDS00029">
    <property type="entry name" value="Radical_SAM"/>
    <property type="match status" value="1"/>
</dbReference>
<dbReference type="PANTHER" id="PTHR30352">
    <property type="entry name" value="PYRUVATE FORMATE-LYASE-ACTIVATING ENZYME"/>
    <property type="match status" value="1"/>
</dbReference>
<dbReference type="InterPro" id="IPR012838">
    <property type="entry name" value="PFL1_activating"/>
</dbReference>
<evidence type="ECO:0000313" key="13">
    <source>
        <dbReference type="Proteomes" id="UP000823886"/>
    </source>
</evidence>
<dbReference type="AlphaFoldDB" id="A0A9D2TDB2"/>
<comment type="cofactor">
    <cofactor evidence="10">
        <name>[4Fe-4S] cluster</name>
        <dbReference type="ChEBI" id="CHEBI:49883"/>
    </cofactor>
    <text evidence="10">Binds 1 [4Fe-4S] cluster. The cluster is coordinated with 3 cysteines and an exchangeable S-adenosyl-L-methionine.</text>
</comment>
<dbReference type="EMBL" id="DWVZ01000154">
    <property type="protein sequence ID" value="HJC64302.1"/>
    <property type="molecule type" value="Genomic_DNA"/>
</dbReference>
<name>A0A9D2TDB2_9FIRM</name>
<dbReference type="GO" id="GO:0051539">
    <property type="term" value="F:4 iron, 4 sulfur cluster binding"/>
    <property type="evidence" value="ECO:0007669"/>
    <property type="project" value="UniProtKB-UniRule"/>
</dbReference>
<reference evidence="12" key="2">
    <citation type="submission" date="2021-04" db="EMBL/GenBank/DDBJ databases">
        <authorList>
            <person name="Gilroy R."/>
        </authorList>
    </citation>
    <scope>NUCLEOTIDE SEQUENCE</scope>
    <source>
        <strain evidence="12">ChiBcec2-3848</strain>
    </source>
</reference>
<dbReference type="SUPFAM" id="SSF102114">
    <property type="entry name" value="Radical SAM enzymes"/>
    <property type="match status" value="1"/>
</dbReference>
<keyword evidence="10" id="KW-0963">Cytoplasm</keyword>
<keyword evidence="7 10" id="KW-0560">Oxidoreductase</keyword>
<organism evidence="12 13">
    <name type="scientific">Candidatus Blautia merdavium</name>
    <dbReference type="NCBI Taxonomy" id="2838494"/>
    <lineage>
        <taxon>Bacteria</taxon>
        <taxon>Bacillati</taxon>
        <taxon>Bacillota</taxon>
        <taxon>Clostridia</taxon>
        <taxon>Lachnospirales</taxon>
        <taxon>Lachnospiraceae</taxon>
        <taxon>Blautia</taxon>
    </lineage>
</organism>
<evidence type="ECO:0000256" key="4">
    <source>
        <dbReference type="ARBA" id="ARBA00022485"/>
    </source>
</evidence>
<reference evidence="12" key="1">
    <citation type="journal article" date="2021" name="PeerJ">
        <title>Extensive microbial diversity within the chicken gut microbiome revealed by metagenomics and culture.</title>
        <authorList>
            <person name="Gilroy R."/>
            <person name="Ravi A."/>
            <person name="Getino M."/>
            <person name="Pursley I."/>
            <person name="Horton D.L."/>
            <person name="Alikhan N.F."/>
            <person name="Baker D."/>
            <person name="Gharbi K."/>
            <person name="Hall N."/>
            <person name="Watson M."/>
            <person name="Adriaenssens E.M."/>
            <person name="Foster-Nyarko E."/>
            <person name="Jarju S."/>
            <person name="Secka A."/>
            <person name="Antonio M."/>
            <person name="Oren A."/>
            <person name="Chaudhuri R.R."/>
            <person name="La Ragione R."/>
            <person name="Hildebrand F."/>
            <person name="Pallen M.J."/>
        </authorList>
    </citation>
    <scope>NUCLEOTIDE SEQUENCE</scope>
    <source>
        <strain evidence="12">ChiBcec2-3848</strain>
    </source>
</reference>
<protein>
    <recommendedName>
        <fullName evidence="3 10">Pyruvate formate-lyase-activating enzyme</fullName>
        <ecNumber evidence="10">1.97.1.4</ecNumber>
    </recommendedName>
</protein>
<dbReference type="InterPro" id="IPR012839">
    <property type="entry name" value="Organic_radical_activase"/>
</dbReference>
<dbReference type="GO" id="GO:0046872">
    <property type="term" value="F:metal ion binding"/>
    <property type="evidence" value="ECO:0007669"/>
    <property type="project" value="UniProtKB-UniRule"/>
</dbReference>
<evidence type="ECO:0000313" key="12">
    <source>
        <dbReference type="EMBL" id="HJC64302.1"/>
    </source>
</evidence>
<evidence type="ECO:0000256" key="9">
    <source>
        <dbReference type="ARBA" id="ARBA00023014"/>
    </source>
</evidence>
<dbReference type="CDD" id="cd01335">
    <property type="entry name" value="Radical_SAM"/>
    <property type="match status" value="1"/>
</dbReference>
<comment type="function">
    <text evidence="1 10">Activation of pyruvate formate-lyase under anaerobic conditions by generation of an organic free radical, using S-adenosylmethionine and reduced flavodoxin as cosubstrates to produce 5'-deoxy-adenosine.</text>
</comment>
<comment type="subcellular location">
    <subcellularLocation>
        <location evidence="10">Cytoplasm</location>
    </subcellularLocation>
</comment>
<evidence type="ECO:0000256" key="6">
    <source>
        <dbReference type="ARBA" id="ARBA00022723"/>
    </source>
</evidence>
<keyword evidence="12" id="KW-0670">Pyruvate</keyword>
<dbReference type="InterPro" id="IPR058240">
    <property type="entry name" value="rSAM_sf"/>
</dbReference>